<dbReference type="AlphaFoldDB" id="A0AAN9BCK4"/>
<keyword evidence="3" id="KW-1185">Reference proteome</keyword>
<proteinExistence type="predicted"/>
<dbReference type="EMBL" id="JBAMIC010000010">
    <property type="protein sequence ID" value="KAK7103042.1"/>
    <property type="molecule type" value="Genomic_DNA"/>
</dbReference>
<name>A0AAN9BCK4_9CAEN</name>
<feature type="region of interest" description="Disordered" evidence="1">
    <location>
        <begin position="68"/>
        <end position="99"/>
    </location>
</feature>
<gene>
    <name evidence="2" type="ORF">V1264_021172</name>
</gene>
<dbReference type="Proteomes" id="UP001374579">
    <property type="component" value="Unassembled WGS sequence"/>
</dbReference>
<evidence type="ECO:0000313" key="3">
    <source>
        <dbReference type="Proteomes" id="UP001374579"/>
    </source>
</evidence>
<feature type="compositionally biased region" description="Basic residues" evidence="1">
    <location>
        <begin position="77"/>
        <end position="92"/>
    </location>
</feature>
<reference evidence="2 3" key="1">
    <citation type="submission" date="2024-02" db="EMBL/GenBank/DDBJ databases">
        <title>Chromosome-scale genome assembly of the rough periwinkle Littorina saxatilis.</title>
        <authorList>
            <person name="De Jode A."/>
            <person name="Faria R."/>
            <person name="Formenti G."/>
            <person name="Sims Y."/>
            <person name="Smith T.P."/>
            <person name="Tracey A."/>
            <person name="Wood J.M.D."/>
            <person name="Zagrodzka Z.B."/>
            <person name="Johannesson K."/>
            <person name="Butlin R.K."/>
            <person name="Leder E.H."/>
        </authorList>
    </citation>
    <scope>NUCLEOTIDE SEQUENCE [LARGE SCALE GENOMIC DNA]</scope>
    <source>
        <strain evidence="2">Snail1</strain>
        <tissue evidence="2">Muscle</tissue>
    </source>
</reference>
<accession>A0AAN9BCK4</accession>
<organism evidence="2 3">
    <name type="scientific">Littorina saxatilis</name>
    <dbReference type="NCBI Taxonomy" id="31220"/>
    <lineage>
        <taxon>Eukaryota</taxon>
        <taxon>Metazoa</taxon>
        <taxon>Spiralia</taxon>
        <taxon>Lophotrochozoa</taxon>
        <taxon>Mollusca</taxon>
        <taxon>Gastropoda</taxon>
        <taxon>Caenogastropoda</taxon>
        <taxon>Littorinimorpha</taxon>
        <taxon>Littorinoidea</taxon>
        <taxon>Littorinidae</taxon>
        <taxon>Littorina</taxon>
    </lineage>
</organism>
<comment type="caution">
    <text evidence="2">The sequence shown here is derived from an EMBL/GenBank/DDBJ whole genome shotgun (WGS) entry which is preliminary data.</text>
</comment>
<evidence type="ECO:0000256" key="1">
    <source>
        <dbReference type="SAM" id="MobiDB-lite"/>
    </source>
</evidence>
<protein>
    <submittedName>
        <fullName evidence="2">Uncharacterized protein</fullName>
    </submittedName>
</protein>
<sequence>MHAVVRQQYREVKRSFINVREFSLTPQFDRFVVSPDIWLFEDQGKKSKRFKKFMSALVLTDEQVVRSTDGCRTSRAPTHKGKKPGQVKRKQCAKTTSTQ</sequence>
<evidence type="ECO:0000313" key="2">
    <source>
        <dbReference type="EMBL" id="KAK7103042.1"/>
    </source>
</evidence>